<dbReference type="SUPFAM" id="SSF55874">
    <property type="entry name" value="ATPase domain of HSP90 chaperone/DNA topoisomerase II/histidine kinase"/>
    <property type="match status" value="1"/>
</dbReference>
<evidence type="ECO:0000259" key="8">
    <source>
        <dbReference type="PROSITE" id="PS50109"/>
    </source>
</evidence>
<dbReference type="InterPro" id="IPR036890">
    <property type="entry name" value="HATPase_C_sf"/>
</dbReference>
<dbReference type="PROSITE" id="PS50109">
    <property type="entry name" value="HIS_KIN"/>
    <property type="match status" value="1"/>
</dbReference>
<dbReference type="InterPro" id="IPR001789">
    <property type="entry name" value="Sig_transdc_resp-reg_receiver"/>
</dbReference>
<dbReference type="Proteomes" id="UP001498421">
    <property type="component" value="Unassembled WGS sequence"/>
</dbReference>
<evidence type="ECO:0000313" key="10">
    <source>
        <dbReference type="EMBL" id="KAK7431566.1"/>
    </source>
</evidence>
<keyword evidence="5" id="KW-0418">Kinase</keyword>
<dbReference type="SUPFAM" id="SSF47384">
    <property type="entry name" value="Homodimeric domain of signal transducing histidine kinase"/>
    <property type="match status" value="1"/>
</dbReference>
<feature type="domain" description="Histidine kinase" evidence="8">
    <location>
        <begin position="414"/>
        <end position="662"/>
    </location>
</feature>
<dbReference type="EC" id="2.7.13.3" evidence="2"/>
<evidence type="ECO:0000256" key="5">
    <source>
        <dbReference type="ARBA" id="ARBA00022777"/>
    </source>
</evidence>
<dbReference type="InterPro" id="IPR029016">
    <property type="entry name" value="GAF-like_dom_sf"/>
</dbReference>
<evidence type="ECO:0000256" key="2">
    <source>
        <dbReference type="ARBA" id="ARBA00012438"/>
    </source>
</evidence>
<dbReference type="InterPro" id="IPR004358">
    <property type="entry name" value="Sig_transdc_His_kin-like_C"/>
</dbReference>
<keyword evidence="3 6" id="KW-0597">Phosphoprotein</keyword>
<sequence length="1019" mass="112266">MATGSVSTRRMPFFPKADAAVLSSKRAPPESYPQTVGPIYDPDNLDTPLEPWTGDVEESFYPPKEEAFAPSSIPRKLTCLCDRYLRAFLAKNERLRLSMLWYYTRDIFKETEFLSGLQEKVQLAKDSTGWEFAVIGIQDVNFYIRLATIGLPLAILPRGETICAHTVTQPPGNVFMLPNMMEDWRFKDSPYVESGGLRAYASAPLRLQHESGNCVGLGSLCVTSSTSQGPLTKTQQHTLAHLADWVVSDMVQCARLRRQRERRRMTELIATAQAETANGDSDEPVLGILSTTYPDAVVSLTSSKAVYLDIEGRDPVLLSDLEGGLWEDTDYIDEFITKSNQQVLPNTRVVRVIASQCEGISGPSLLAVASRDFRLVFDDVDAWFVQTCAAMLSQMWQKRLLGEVMRAKEKFLRGISHQLRTPIHGILGAAELLAEELKSSNLRENTLPPVLALLDAANAANAANSANSGGPNIYLDSIQRSGRDLISIVNSMITLDRWADIAMTDRCHEMHTIDELEAGLASEILKVLSVDTRYKASIFFNNLPSDIDGFRTDPSLLRDSLLPLVINAIQHTPEGTIMITTLIRPESQELIVDVEDTGRGIHADHHQLIFEPYEKVGEHSTGAGLGLTLASKFATLLHGSIDLISSEIERGSHFRATFREVECAPSVLSSQPLALKFQNIPSKFFNMASNSKNASLCDYFIRFLSSHDFASSDTIEDSLIILDYAPDSEQHHTFISQIPSEQVAICLVPALEVEINSEQTPKNVVYLSGVFTTSKMSAALEEAGGRLSVLRSSPAYATKPDEPSLTPPNKTESPNVGNGVEIEPIADPSHSRGPPTQLPAKEPGDSSPDVDPPLPTSQVDPEAPVESRVVVPISPALISTPRPTALLVDDNIVNLRIMQMYCRKRGLPYHSAADGMQAVEMFTKHQSLAFTGDGSPIQLILMDLQMPIRDGIEATRQIRLLEKQQQWRESTLFIVTGQDSVTDRTAADGAGADDYFVKPVSIKVLDHALKRYFPAFTIS</sequence>
<evidence type="ECO:0000256" key="7">
    <source>
        <dbReference type="SAM" id="MobiDB-lite"/>
    </source>
</evidence>
<dbReference type="Gene3D" id="1.10.287.130">
    <property type="match status" value="1"/>
</dbReference>
<comment type="catalytic activity">
    <reaction evidence="1">
        <text>ATP + protein L-histidine = ADP + protein N-phospho-L-histidine.</text>
        <dbReference type="EC" id="2.7.13.3"/>
    </reaction>
</comment>
<dbReference type="PANTHER" id="PTHR43047">
    <property type="entry name" value="TWO-COMPONENT HISTIDINE PROTEIN KINASE"/>
    <property type="match status" value="1"/>
</dbReference>
<dbReference type="SUPFAM" id="SSF52172">
    <property type="entry name" value="CheY-like"/>
    <property type="match status" value="1"/>
</dbReference>
<evidence type="ECO:0000259" key="9">
    <source>
        <dbReference type="PROSITE" id="PS50110"/>
    </source>
</evidence>
<evidence type="ECO:0000256" key="4">
    <source>
        <dbReference type="ARBA" id="ARBA00022679"/>
    </source>
</evidence>
<dbReference type="EMBL" id="JAZAVK010000010">
    <property type="protein sequence ID" value="KAK7431566.1"/>
    <property type="molecule type" value="Genomic_DNA"/>
</dbReference>
<dbReference type="SMART" id="SM00448">
    <property type="entry name" value="REC"/>
    <property type="match status" value="1"/>
</dbReference>
<evidence type="ECO:0000256" key="1">
    <source>
        <dbReference type="ARBA" id="ARBA00000085"/>
    </source>
</evidence>
<dbReference type="InterPro" id="IPR003594">
    <property type="entry name" value="HATPase_dom"/>
</dbReference>
<dbReference type="Pfam" id="PF00072">
    <property type="entry name" value="Response_reg"/>
    <property type="match status" value="1"/>
</dbReference>
<dbReference type="Gene3D" id="3.30.565.10">
    <property type="entry name" value="Histidine kinase-like ATPase, C-terminal domain"/>
    <property type="match status" value="1"/>
</dbReference>
<gene>
    <name evidence="10" type="ORF">QQZ08_001784</name>
</gene>
<reference evidence="10 11" key="1">
    <citation type="journal article" date="2025" name="Microbiol. Resour. Announc.">
        <title>Draft genome sequences for Neonectria magnoliae and Neonectria punicea, canker pathogens of Liriodendron tulipifera and Acer saccharum in West Virginia.</title>
        <authorList>
            <person name="Petronek H.M."/>
            <person name="Kasson M.T."/>
            <person name="Metheny A.M."/>
            <person name="Stauder C.M."/>
            <person name="Lovett B."/>
            <person name="Lynch S.C."/>
            <person name="Garnas J.R."/>
            <person name="Kasson L.R."/>
            <person name="Stajich J.E."/>
        </authorList>
    </citation>
    <scope>NUCLEOTIDE SEQUENCE [LARGE SCALE GENOMIC DNA]</scope>
    <source>
        <strain evidence="10 11">NRRL 64651</strain>
    </source>
</reference>
<dbReference type="InterPro" id="IPR005467">
    <property type="entry name" value="His_kinase_dom"/>
</dbReference>
<evidence type="ECO:0000256" key="3">
    <source>
        <dbReference type="ARBA" id="ARBA00022553"/>
    </source>
</evidence>
<comment type="caution">
    <text evidence="10">The sequence shown here is derived from an EMBL/GenBank/DDBJ whole genome shotgun (WGS) entry which is preliminary data.</text>
</comment>
<dbReference type="Pfam" id="PF02518">
    <property type="entry name" value="HATPase_c"/>
    <property type="match status" value="1"/>
</dbReference>
<evidence type="ECO:0000313" key="11">
    <source>
        <dbReference type="Proteomes" id="UP001498421"/>
    </source>
</evidence>
<keyword evidence="4" id="KW-0808">Transferase</keyword>
<feature type="modified residue" description="4-aspartylphosphate" evidence="6">
    <location>
        <position position="943"/>
    </location>
</feature>
<dbReference type="PROSITE" id="PS50110">
    <property type="entry name" value="RESPONSE_REGULATORY"/>
    <property type="match status" value="1"/>
</dbReference>
<dbReference type="CDD" id="cd00082">
    <property type="entry name" value="HisKA"/>
    <property type="match status" value="1"/>
</dbReference>
<dbReference type="SUPFAM" id="SSF55781">
    <property type="entry name" value="GAF domain-like"/>
    <property type="match status" value="1"/>
</dbReference>
<dbReference type="SMART" id="SM00387">
    <property type="entry name" value="HATPase_c"/>
    <property type="match status" value="1"/>
</dbReference>
<dbReference type="InterPro" id="IPR011006">
    <property type="entry name" value="CheY-like_superfamily"/>
</dbReference>
<name>A0ABR1IFJ6_9HYPO</name>
<dbReference type="SMART" id="SM00388">
    <property type="entry name" value="HisKA"/>
    <property type="match status" value="1"/>
</dbReference>
<evidence type="ECO:0000256" key="6">
    <source>
        <dbReference type="PROSITE-ProRule" id="PRU00169"/>
    </source>
</evidence>
<proteinExistence type="predicted"/>
<dbReference type="Gene3D" id="3.30.450.40">
    <property type="match status" value="1"/>
</dbReference>
<feature type="region of interest" description="Disordered" evidence="7">
    <location>
        <begin position="795"/>
        <end position="866"/>
    </location>
</feature>
<organism evidence="10 11">
    <name type="scientific">Neonectria magnoliae</name>
    <dbReference type="NCBI Taxonomy" id="2732573"/>
    <lineage>
        <taxon>Eukaryota</taxon>
        <taxon>Fungi</taxon>
        <taxon>Dikarya</taxon>
        <taxon>Ascomycota</taxon>
        <taxon>Pezizomycotina</taxon>
        <taxon>Sordariomycetes</taxon>
        <taxon>Hypocreomycetidae</taxon>
        <taxon>Hypocreales</taxon>
        <taxon>Nectriaceae</taxon>
        <taxon>Neonectria</taxon>
    </lineage>
</organism>
<feature type="compositionally biased region" description="Polar residues" evidence="7">
    <location>
        <begin position="807"/>
        <end position="816"/>
    </location>
</feature>
<dbReference type="CDD" id="cd17546">
    <property type="entry name" value="REC_hyHK_CKI1_RcsC-like"/>
    <property type="match status" value="1"/>
</dbReference>
<protein>
    <recommendedName>
        <fullName evidence="2">histidine kinase</fullName>
        <ecNumber evidence="2">2.7.13.3</ecNumber>
    </recommendedName>
</protein>
<dbReference type="Pfam" id="PF00512">
    <property type="entry name" value="HisKA"/>
    <property type="match status" value="1"/>
</dbReference>
<dbReference type="PRINTS" id="PR00344">
    <property type="entry name" value="BCTRLSENSOR"/>
</dbReference>
<dbReference type="PANTHER" id="PTHR43047:SF72">
    <property type="entry name" value="OSMOSENSING HISTIDINE PROTEIN KINASE SLN1"/>
    <property type="match status" value="1"/>
</dbReference>
<dbReference type="InterPro" id="IPR003661">
    <property type="entry name" value="HisK_dim/P_dom"/>
</dbReference>
<feature type="domain" description="Response regulatory" evidence="9">
    <location>
        <begin position="884"/>
        <end position="1013"/>
    </location>
</feature>
<dbReference type="InterPro" id="IPR036097">
    <property type="entry name" value="HisK_dim/P_sf"/>
</dbReference>
<accession>A0ABR1IFJ6</accession>
<dbReference type="Gene3D" id="3.40.50.2300">
    <property type="match status" value="1"/>
</dbReference>
<keyword evidence="11" id="KW-1185">Reference proteome</keyword>